<evidence type="ECO:0000313" key="2">
    <source>
        <dbReference type="EMBL" id="KAJ7038689.1"/>
    </source>
</evidence>
<dbReference type="Proteomes" id="UP001218188">
    <property type="component" value="Unassembled WGS sequence"/>
</dbReference>
<dbReference type="Gene3D" id="3.40.50.720">
    <property type="entry name" value="NAD(P)-binding Rossmann-like Domain"/>
    <property type="match status" value="1"/>
</dbReference>
<evidence type="ECO:0008006" key="4">
    <source>
        <dbReference type="Google" id="ProtNLM"/>
    </source>
</evidence>
<gene>
    <name evidence="2" type="ORF">C8F04DRAFT_1323655</name>
</gene>
<keyword evidence="3" id="KW-1185">Reference proteome</keyword>
<dbReference type="InterPro" id="IPR002347">
    <property type="entry name" value="SDR_fam"/>
</dbReference>
<proteinExistence type="predicted"/>
<dbReference type="AlphaFoldDB" id="A0AAD6T2W5"/>
<sequence length="135" mass="14495">MMGNLLAKIAPNSDLSTDLYPPSSKFSPGRDIPDLSGKIALVTGGNTGIGYHTVKELLLENAKVYLAARSEAKGAEAIQKLKGETGKAAIFLQLDLADLNSVRRVATGFLAQESKLDILLNNGQVFRFKPLCCIF</sequence>
<name>A0AAD6T2W5_9AGAR</name>
<evidence type="ECO:0000313" key="3">
    <source>
        <dbReference type="Proteomes" id="UP001218188"/>
    </source>
</evidence>
<dbReference type="PANTHER" id="PTHR43157">
    <property type="entry name" value="PHOSPHATIDYLINOSITOL-GLYCAN BIOSYNTHESIS CLASS F PROTEIN-RELATED"/>
    <property type="match status" value="1"/>
</dbReference>
<dbReference type="Pfam" id="PF00106">
    <property type="entry name" value="adh_short"/>
    <property type="match status" value="1"/>
</dbReference>
<dbReference type="PANTHER" id="PTHR43157:SF31">
    <property type="entry name" value="PHOSPHATIDYLINOSITOL-GLYCAN BIOSYNTHESIS CLASS F PROTEIN"/>
    <property type="match status" value="1"/>
</dbReference>
<dbReference type="InterPro" id="IPR036291">
    <property type="entry name" value="NAD(P)-bd_dom_sf"/>
</dbReference>
<reference evidence="2" key="1">
    <citation type="submission" date="2023-03" db="EMBL/GenBank/DDBJ databases">
        <title>Massive genome expansion in bonnet fungi (Mycena s.s.) driven by repeated elements and novel gene families across ecological guilds.</title>
        <authorList>
            <consortium name="Lawrence Berkeley National Laboratory"/>
            <person name="Harder C.B."/>
            <person name="Miyauchi S."/>
            <person name="Viragh M."/>
            <person name="Kuo A."/>
            <person name="Thoen E."/>
            <person name="Andreopoulos B."/>
            <person name="Lu D."/>
            <person name="Skrede I."/>
            <person name="Drula E."/>
            <person name="Henrissat B."/>
            <person name="Morin E."/>
            <person name="Kohler A."/>
            <person name="Barry K."/>
            <person name="LaButti K."/>
            <person name="Morin E."/>
            <person name="Salamov A."/>
            <person name="Lipzen A."/>
            <person name="Mereny Z."/>
            <person name="Hegedus B."/>
            <person name="Baldrian P."/>
            <person name="Stursova M."/>
            <person name="Weitz H."/>
            <person name="Taylor A."/>
            <person name="Grigoriev I.V."/>
            <person name="Nagy L.G."/>
            <person name="Martin F."/>
            <person name="Kauserud H."/>
        </authorList>
    </citation>
    <scope>NUCLEOTIDE SEQUENCE</scope>
    <source>
        <strain evidence="2">CBHHK200</strain>
    </source>
</reference>
<accession>A0AAD6T2W5</accession>
<organism evidence="2 3">
    <name type="scientific">Mycena alexandri</name>
    <dbReference type="NCBI Taxonomy" id="1745969"/>
    <lineage>
        <taxon>Eukaryota</taxon>
        <taxon>Fungi</taxon>
        <taxon>Dikarya</taxon>
        <taxon>Basidiomycota</taxon>
        <taxon>Agaricomycotina</taxon>
        <taxon>Agaricomycetes</taxon>
        <taxon>Agaricomycetidae</taxon>
        <taxon>Agaricales</taxon>
        <taxon>Marasmiineae</taxon>
        <taxon>Mycenaceae</taxon>
        <taxon>Mycena</taxon>
    </lineage>
</organism>
<dbReference type="EMBL" id="JARJCM010000030">
    <property type="protein sequence ID" value="KAJ7038689.1"/>
    <property type="molecule type" value="Genomic_DNA"/>
</dbReference>
<dbReference type="GO" id="GO:0016491">
    <property type="term" value="F:oxidoreductase activity"/>
    <property type="evidence" value="ECO:0007669"/>
    <property type="project" value="UniProtKB-KW"/>
</dbReference>
<evidence type="ECO:0000256" key="1">
    <source>
        <dbReference type="ARBA" id="ARBA00023002"/>
    </source>
</evidence>
<dbReference type="SUPFAM" id="SSF51735">
    <property type="entry name" value="NAD(P)-binding Rossmann-fold domains"/>
    <property type="match status" value="1"/>
</dbReference>
<keyword evidence="1" id="KW-0560">Oxidoreductase</keyword>
<dbReference type="PRINTS" id="PR00081">
    <property type="entry name" value="GDHRDH"/>
</dbReference>
<comment type="caution">
    <text evidence="2">The sequence shown here is derived from an EMBL/GenBank/DDBJ whole genome shotgun (WGS) entry which is preliminary data.</text>
</comment>
<protein>
    <recommendedName>
        <fullName evidence="4">NAD(P)-binding protein</fullName>
    </recommendedName>
</protein>